<dbReference type="GO" id="GO:0007165">
    <property type="term" value="P:signal transduction"/>
    <property type="evidence" value="ECO:0007669"/>
    <property type="project" value="UniProtKB-KW"/>
</dbReference>
<dbReference type="GO" id="GO:0016020">
    <property type="term" value="C:membrane"/>
    <property type="evidence" value="ECO:0007669"/>
    <property type="project" value="UniProtKB-SubCell"/>
</dbReference>
<dbReference type="InterPro" id="IPR004089">
    <property type="entry name" value="MCPsignal_dom"/>
</dbReference>
<dbReference type="SMART" id="SM00283">
    <property type="entry name" value="MA"/>
    <property type="match status" value="1"/>
</dbReference>
<dbReference type="PROSITE" id="PS50885">
    <property type="entry name" value="HAMP"/>
    <property type="match status" value="1"/>
</dbReference>
<comment type="subcellular location">
    <subcellularLocation>
        <location evidence="1">Membrane</location>
        <topology evidence="1">Multi-pass membrane protein</topology>
    </subcellularLocation>
</comment>
<dbReference type="Proteomes" id="UP001336250">
    <property type="component" value="Unassembled WGS sequence"/>
</dbReference>
<feature type="compositionally biased region" description="Low complexity" evidence="9">
    <location>
        <begin position="43"/>
        <end position="74"/>
    </location>
</feature>
<dbReference type="InterPro" id="IPR004090">
    <property type="entry name" value="Chemotax_Me-accpt_rcpt"/>
</dbReference>
<sequence>MSVQDPYQPKGDDSTAGPDGPATQVSDLSADAADIQLDMNIDAPYEAARPAAAGEPFAATTTQFPRPGAGLAPPARLPEPSLIAESRPSELNDDFLESRQFEPDEPASSAPPGAGGLPLIGGWPAARQRRMLGLLILAGLLALIAGVVLALGSAHRDADHAASVAQALTQTQRLARSVSLAVVGQAPAFADVEDSAGVLARNVRGLLEGAGGIAALAAPLRDEVAPLLPLVERTEKNARAVLEQREALVQGGQALRRIARQSGQLLESAEAVVASKLQHGGTPAEVAAAGQLVMLTQRLGKNAGEFLAAEGLAPEAVFLLGKDLPAFRDTALALQDGNADLGLPGTRDPATRERLAILLAEYEPIRVQAEAVLPRLPAMVAARQAQAAVLADSEPLRQGLEALQQRVGAAPVASGLALPLPLMLGGVLLALLGGAGALRLYVRDQAQQARLAQAQRAEAERQEQQAKRVNDANQAAILRLMNELQLVAEGDLTQQATVTEDITGAIADSVNYTVEELRSLVSQVQGAAGRLADTTQKVEATSTELLAASTEQLREIHETGESVLQMAGRINEVSGQAQQTAEVARQSLAAAESGRAAVQNTIGGMNAMRDQIQETSKRIKRLGESSQEIGEITELISDITEQTNVLALNAAIQAASAGEAGRGFTVVAEEVQRLAERSADATRQIAALVRTIQADTQDAVAAMEHSTQGVVESTRLSDAAGSALADIERVTRQLSDLIAQISSQALSEAQLANVMATNIQHIFAVTEQTGEGTRSTSQMVRELSRTADELSQSVARFKID</sequence>
<organism evidence="13 14">
    <name type="scientific">Aquincola agrisoli</name>
    <dbReference type="NCBI Taxonomy" id="3119538"/>
    <lineage>
        <taxon>Bacteria</taxon>
        <taxon>Pseudomonadati</taxon>
        <taxon>Pseudomonadota</taxon>
        <taxon>Betaproteobacteria</taxon>
        <taxon>Burkholderiales</taxon>
        <taxon>Sphaerotilaceae</taxon>
        <taxon>Aquincola</taxon>
    </lineage>
</organism>
<dbReference type="PRINTS" id="PR00260">
    <property type="entry name" value="CHEMTRNSDUCR"/>
</dbReference>
<feature type="domain" description="HAMP" evidence="12">
    <location>
        <begin position="474"/>
        <end position="522"/>
    </location>
</feature>
<evidence type="ECO:0000256" key="2">
    <source>
        <dbReference type="ARBA" id="ARBA00022692"/>
    </source>
</evidence>
<evidence type="ECO:0000256" key="7">
    <source>
        <dbReference type="PROSITE-ProRule" id="PRU00284"/>
    </source>
</evidence>
<comment type="caution">
    <text evidence="13">The sequence shown here is derived from an EMBL/GenBank/DDBJ whole genome shotgun (WGS) entry which is preliminary data.</text>
</comment>
<feature type="domain" description="Methyl-accepting transducer" evidence="11">
    <location>
        <begin position="527"/>
        <end position="763"/>
    </location>
</feature>
<keyword evidence="3 10" id="KW-1133">Transmembrane helix</keyword>
<evidence type="ECO:0000256" key="8">
    <source>
        <dbReference type="SAM" id="Coils"/>
    </source>
</evidence>
<evidence type="ECO:0000256" key="6">
    <source>
        <dbReference type="ARBA" id="ARBA00029447"/>
    </source>
</evidence>
<gene>
    <name evidence="13" type="ORF">V4F39_12835</name>
</gene>
<reference evidence="13 14" key="1">
    <citation type="submission" date="2024-02" db="EMBL/GenBank/DDBJ databases">
        <title>Genome sequence of Aquincola sp. MAHUQ-54.</title>
        <authorList>
            <person name="Huq M.A."/>
        </authorList>
    </citation>
    <scope>NUCLEOTIDE SEQUENCE [LARGE SCALE GENOMIC DNA]</scope>
    <source>
        <strain evidence="13 14">MAHUQ-54</strain>
    </source>
</reference>
<keyword evidence="8" id="KW-0175">Coiled coil</keyword>
<dbReference type="Pfam" id="PF00015">
    <property type="entry name" value="MCPsignal"/>
    <property type="match status" value="1"/>
</dbReference>
<evidence type="ECO:0000256" key="4">
    <source>
        <dbReference type="ARBA" id="ARBA00023136"/>
    </source>
</evidence>
<evidence type="ECO:0000256" key="5">
    <source>
        <dbReference type="ARBA" id="ARBA00023224"/>
    </source>
</evidence>
<evidence type="ECO:0000256" key="10">
    <source>
        <dbReference type="SAM" id="Phobius"/>
    </source>
</evidence>
<dbReference type="InterPro" id="IPR003660">
    <property type="entry name" value="HAMP_dom"/>
</dbReference>
<dbReference type="PROSITE" id="PS50111">
    <property type="entry name" value="CHEMOTAXIS_TRANSDUC_2"/>
    <property type="match status" value="1"/>
</dbReference>
<evidence type="ECO:0000256" key="9">
    <source>
        <dbReference type="SAM" id="MobiDB-lite"/>
    </source>
</evidence>
<evidence type="ECO:0000256" key="1">
    <source>
        <dbReference type="ARBA" id="ARBA00004141"/>
    </source>
</evidence>
<dbReference type="GO" id="GO:0004888">
    <property type="term" value="F:transmembrane signaling receptor activity"/>
    <property type="evidence" value="ECO:0007669"/>
    <property type="project" value="InterPro"/>
</dbReference>
<dbReference type="Gene3D" id="1.10.287.950">
    <property type="entry name" value="Methyl-accepting chemotaxis protein"/>
    <property type="match status" value="1"/>
</dbReference>
<dbReference type="CDD" id="cd11386">
    <property type="entry name" value="MCP_signal"/>
    <property type="match status" value="1"/>
</dbReference>
<accession>A0AAW9Q4R8</accession>
<evidence type="ECO:0000259" key="11">
    <source>
        <dbReference type="PROSITE" id="PS50111"/>
    </source>
</evidence>
<evidence type="ECO:0000259" key="12">
    <source>
        <dbReference type="PROSITE" id="PS50885"/>
    </source>
</evidence>
<dbReference type="PANTHER" id="PTHR32089:SF119">
    <property type="entry name" value="METHYL-ACCEPTING CHEMOTAXIS PROTEIN CTPL"/>
    <property type="match status" value="1"/>
</dbReference>
<dbReference type="InterPro" id="IPR029095">
    <property type="entry name" value="NarX-like_N"/>
</dbReference>
<protein>
    <submittedName>
        <fullName evidence="13">Methyl-accepting chemotaxis protein</fullName>
    </submittedName>
</protein>
<name>A0AAW9Q4R8_9BURK</name>
<keyword evidence="14" id="KW-1185">Reference proteome</keyword>
<keyword evidence="4 10" id="KW-0472">Membrane</keyword>
<feature type="transmembrane region" description="Helical" evidence="10">
    <location>
        <begin position="132"/>
        <end position="152"/>
    </location>
</feature>
<dbReference type="GO" id="GO:0006935">
    <property type="term" value="P:chemotaxis"/>
    <property type="evidence" value="ECO:0007669"/>
    <property type="project" value="InterPro"/>
</dbReference>
<dbReference type="SUPFAM" id="SSF58104">
    <property type="entry name" value="Methyl-accepting chemotaxis protein (MCP) signaling domain"/>
    <property type="match status" value="1"/>
</dbReference>
<feature type="region of interest" description="Disordered" evidence="9">
    <location>
        <begin position="1"/>
        <end position="79"/>
    </location>
</feature>
<comment type="similarity">
    <text evidence="6">Belongs to the methyl-accepting chemotaxis (MCP) protein family.</text>
</comment>
<evidence type="ECO:0000313" key="14">
    <source>
        <dbReference type="Proteomes" id="UP001336250"/>
    </source>
</evidence>
<dbReference type="AlphaFoldDB" id="A0AAW9Q4R8"/>
<dbReference type="Pfam" id="PF13675">
    <property type="entry name" value="PilJ"/>
    <property type="match status" value="2"/>
</dbReference>
<dbReference type="EMBL" id="JAZIBG010000028">
    <property type="protein sequence ID" value="MEF7614801.1"/>
    <property type="molecule type" value="Genomic_DNA"/>
</dbReference>
<evidence type="ECO:0000256" key="3">
    <source>
        <dbReference type="ARBA" id="ARBA00022989"/>
    </source>
</evidence>
<dbReference type="PANTHER" id="PTHR32089">
    <property type="entry name" value="METHYL-ACCEPTING CHEMOTAXIS PROTEIN MCPB"/>
    <property type="match status" value="1"/>
</dbReference>
<proteinExistence type="inferred from homology"/>
<keyword evidence="5 7" id="KW-0807">Transducer</keyword>
<keyword evidence="2 10" id="KW-0812">Transmembrane</keyword>
<feature type="coiled-coil region" evidence="8">
    <location>
        <begin position="442"/>
        <end position="479"/>
    </location>
</feature>
<evidence type="ECO:0000313" key="13">
    <source>
        <dbReference type="EMBL" id="MEF7614801.1"/>
    </source>
</evidence>